<evidence type="ECO:0000313" key="2">
    <source>
        <dbReference type="EMBL" id="KAF3032853.1"/>
    </source>
</evidence>
<feature type="compositionally biased region" description="Basic and acidic residues" evidence="1">
    <location>
        <begin position="118"/>
        <end position="139"/>
    </location>
</feature>
<keyword evidence="3" id="KW-1185">Reference proteome</keyword>
<feature type="compositionally biased region" description="Polar residues" evidence="1">
    <location>
        <begin position="140"/>
        <end position="158"/>
    </location>
</feature>
<dbReference type="AlphaFoldDB" id="A0A9P4WHZ9"/>
<feature type="compositionally biased region" description="Polar residues" evidence="1">
    <location>
        <begin position="79"/>
        <end position="89"/>
    </location>
</feature>
<organism evidence="2 3">
    <name type="scientific">Didymella heteroderae</name>
    <dbReference type="NCBI Taxonomy" id="1769908"/>
    <lineage>
        <taxon>Eukaryota</taxon>
        <taxon>Fungi</taxon>
        <taxon>Dikarya</taxon>
        <taxon>Ascomycota</taxon>
        <taxon>Pezizomycotina</taxon>
        <taxon>Dothideomycetes</taxon>
        <taxon>Pleosporomycetidae</taxon>
        <taxon>Pleosporales</taxon>
        <taxon>Pleosporineae</taxon>
        <taxon>Didymellaceae</taxon>
        <taxon>Didymella</taxon>
    </lineage>
</organism>
<reference evidence="2" key="1">
    <citation type="submission" date="2019-04" db="EMBL/GenBank/DDBJ databases">
        <title>Sequencing of skin fungus with MAO and IRED activity.</title>
        <authorList>
            <person name="Marsaioli A.J."/>
            <person name="Bonatto J.M.C."/>
            <person name="Reis Junior O."/>
        </authorList>
    </citation>
    <scope>NUCLEOTIDE SEQUENCE</scope>
    <source>
        <strain evidence="2">28M1</strain>
    </source>
</reference>
<comment type="caution">
    <text evidence="2">The sequence shown here is derived from an EMBL/GenBank/DDBJ whole genome shotgun (WGS) entry which is preliminary data.</text>
</comment>
<dbReference type="OrthoDB" id="10357801at2759"/>
<name>A0A9P4WHZ9_9PLEO</name>
<accession>A0A9P4WHZ9</accession>
<dbReference type="Proteomes" id="UP000758155">
    <property type="component" value="Unassembled WGS sequence"/>
</dbReference>
<protein>
    <submittedName>
        <fullName evidence="2">Uncharacterized protein</fullName>
    </submittedName>
</protein>
<gene>
    <name evidence="2" type="ORF">E8E12_002092</name>
</gene>
<dbReference type="EMBL" id="SWKV01000091">
    <property type="protein sequence ID" value="KAF3032853.1"/>
    <property type="molecule type" value="Genomic_DNA"/>
</dbReference>
<evidence type="ECO:0000256" key="1">
    <source>
        <dbReference type="SAM" id="MobiDB-lite"/>
    </source>
</evidence>
<sequence length="234" mass="26286">MSSQASKAELHRLLSGEKDLERNSGFEKLAPRSVIENADFDHVGAVFGPRKDSCPVYPDCVDLHDNEATMQPDPAQPCSRYNRQLQSTPERILPHSPPTPTLTPTQKGPFMSPTEYNAFEHQRLAQAREEKSFRSRGTHESTPAQSRDHSPTTTTGYDDQSDSRLPHGDAMSEEHLDRATPSHCSFASDETNNHREGVAPFPPQPFTAYNLYKIPENTNDSWEAGYTWPRNPSH</sequence>
<feature type="compositionally biased region" description="Basic and acidic residues" evidence="1">
    <location>
        <begin position="8"/>
        <end position="25"/>
    </location>
</feature>
<feature type="region of interest" description="Disordered" evidence="1">
    <location>
        <begin position="1"/>
        <end position="32"/>
    </location>
</feature>
<proteinExistence type="predicted"/>
<feature type="region of interest" description="Disordered" evidence="1">
    <location>
        <begin position="65"/>
        <end position="202"/>
    </location>
</feature>
<evidence type="ECO:0000313" key="3">
    <source>
        <dbReference type="Proteomes" id="UP000758155"/>
    </source>
</evidence>
<feature type="compositionally biased region" description="Basic and acidic residues" evidence="1">
    <location>
        <begin position="161"/>
        <end position="180"/>
    </location>
</feature>